<reference evidence="3 4" key="1">
    <citation type="submission" date="2016-10" db="EMBL/GenBank/DDBJ databases">
        <authorList>
            <person name="Varghese N."/>
            <person name="Submissions S."/>
        </authorList>
    </citation>
    <scope>NUCLEOTIDE SEQUENCE [LARGE SCALE GENOMIC DNA]</scope>
    <source>
        <strain evidence="3 4">DSM 17997</strain>
    </source>
</reference>
<evidence type="ECO:0000313" key="3">
    <source>
        <dbReference type="EMBL" id="SDZ40903.1"/>
    </source>
</evidence>
<name>A0A1H3SS30_9BACT</name>
<dbReference type="Proteomes" id="UP000199663">
    <property type="component" value="Unassembled WGS sequence"/>
</dbReference>
<evidence type="ECO:0000313" key="4">
    <source>
        <dbReference type="Proteomes" id="UP000199663"/>
    </source>
</evidence>
<feature type="region of interest" description="Disordered" evidence="1">
    <location>
        <begin position="33"/>
        <end position="56"/>
    </location>
</feature>
<dbReference type="PROSITE" id="PS51257">
    <property type="entry name" value="PROKAR_LIPOPROTEIN"/>
    <property type="match status" value="1"/>
</dbReference>
<organism evidence="3 4">
    <name type="scientific">Rhodonellum ikkaensis</name>
    <dbReference type="NCBI Taxonomy" id="336829"/>
    <lineage>
        <taxon>Bacteria</taxon>
        <taxon>Pseudomonadati</taxon>
        <taxon>Bacteroidota</taxon>
        <taxon>Cytophagia</taxon>
        <taxon>Cytophagales</taxon>
        <taxon>Cytophagaceae</taxon>
        <taxon>Rhodonellum</taxon>
    </lineage>
</organism>
<evidence type="ECO:0000256" key="1">
    <source>
        <dbReference type="SAM" id="MobiDB-lite"/>
    </source>
</evidence>
<accession>A0A1H3SS30</accession>
<gene>
    <name evidence="3" type="ORF">SAMN05444412_11375</name>
</gene>
<sequence length="163" mass="18763">MNNLTRLYNSLLLLGLPMIFACSPSEKTAMEEYLVEETEEQNPKPSTSPKTSFNEENWSTDYSNIQVSIGEIQLVNEAFVVEVKVMTKRENYHIEILGNLSDGKGNITGSRTDSFYGPDSFEHTFRYEKVEGFLPHLLLLSIYNPIDGNWNDLTFTYFDIREE</sequence>
<evidence type="ECO:0000256" key="2">
    <source>
        <dbReference type="SAM" id="SignalP"/>
    </source>
</evidence>
<protein>
    <submittedName>
        <fullName evidence="3">Uncharacterized protein</fullName>
    </submittedName>
</protein>
<dbReference type="RefSeq" id="WP_019599085.1">
    <property type="nucleotide sequence ID" value="NZ_FNQC01000013.1"/>
</dbReference>
<feature type="chain" id="PRO_5045941899" evidence="2">
    <location>
        <begin position="22"/>
        <end position="163"/>
    </location>
</feature>
<feature type="compositionally biased region" description="Polar residues" evidence="1">
    <location>
        <begin position="43"/>
        <end position="56"/>
    </location>
</feature>
<keyword evidence="4" id="KW-1185">Reference proteome</keyword>
<dbReference type="EMBL" id="FNQC01000013">
    <property type="protein sequence ID" value="SDZ40903.1"/>
    <property type="molecule type" value="Genomic_DNA"/>
</dbReference>
<comment type="caution">
    <text evidence="3">The sequence shown here is derived from an EMBL/GenBank/DDBJ whole genome shotgun (WGS) entry which is preliminary data.</text>
</comment>
<feature type="signal peptide" evidence="2">
    <location>
        <begin position="1"/>
        <end position="21"/>
    </location>
</feature>
<keyword evidence="2" id="KW-0732">Signal</keyword>
<proteinExistence type="predicted"/>